<dbReference type="GO" id="GO:0006589">
    <property type="term" value="P:octopamine biosynthetic process"/>
    <property type="evidence" value="ECO:0007669"/>
    <property type="project" value="TreeGrafter"/>
</dbReference>
<evidence type="ECO:0000259" key="2">
    <source>
        <dbReference type="PROSITE" id="PS50836"/>
    </source>
</evidence>
<dbReference type="GO" id="GO:0042421">
    <property type="term" value="P:norepinephrine biosynthetic process"/>
    <property type="evidence" value="ECO:0007669"/>
    <property type="project" value="TreeGrafter"/>
</dbReference>
<dbReference type="GO" id="GO:0030667">
    <property type="term" value="C:secretory granule membrane"/>
    <property type="evidence" value="ECO:0007669"/>
    <property type="project" value="TreeGrafter"/>
</dbReference>
<dbReference type="PANTHER" id="PTHR10157">
    <property type="entry name" value="DOPAMINE BETA HYDROXYLASE RELATED"/>
    <property type="match status" value="1"/>
</dbReference>
<dbReference type="CDD" id="cd09631">
    <property type="entry name" value="DOMON_DOH"/>
    <property type="match status" value="1"/>
</dbReference>
<evidence type="ECO:0000313" key="4">
    <source>
        <dbReference type="Proteomes" id="UP000094527"/>
    </source>
</evidence>
<evidence type="ECO:0000256" key="1">
    <source>
        <dbReference type="ARBA" id="ARBA00010676"/>
    </source>
</evidence>
<keyword evidence="4" id="KW-1185">Reference proteome</keyword>
<protein>
    <submittedName>
        <fullName evidence="3">DBH-like monooxygenase protein 1</fullName>
    </submittedName>
</protein>
<dbReference type="OrthoDB" id="19261at2759"/>
<dbReference type="InterPro" id="IPR005018">
    <property type="entry name" value="DOMON_domain"/>
</dbReference>
<dbReference type="Proteomes" id="UP000094527">
    <property type="component" value="Unassembled WGS sequence"/>
</dbReference>
<dbReference type="GO" id="GO:0004500">
    <property type="term" value="F:dopamine beta-monooxygenase activity"/>
    <property type="evidence" value="ECO:0007669"/>
    <property type="project" value="InterPro"/>
</dbReference>
<name>A0A1D2MU53_ORCCI</name>
<dbReference type="PROSITE" id="PS50836">
    <property type="entry name" value="DOMON"/>
    <property type="match status" value="1"/>
</dbReference>
<accession>A0A1D2MU53</accession>
<dbReference type="InterPro" id="IPR045266">
    <property type="entry name" value="DOH_DOMON"/>
</dbReference>
<comment type="caution">
    <text evidence="3">The sequence shown here is derived from an EMBL/GenBank/DDBJ whole genome shotgun (WGS) entry which is preliminary data.</text>
</comment>
<dbReference type="Pfam" id="PF01082">
    <property type="entry name" value="Cu2_monooxygen"/>
    <property type="match status" value="1"/>
</dbReference>
<dbReference type="AlphaFoldDB" id="A0A1D2MU53"/>
<dbReference type="InterPro" id="IPR000945">
    <property type="entry name" value="DBH-like"/>
</dbReference>
<comment type="similarity">
    <text evidence="1">Belongs to the copper type II ascorbate-dependent monooxygenase family.</text>
</comment>
<dbReference type="InterPro" id="IPR000323">
    <property type="entry name" value="Cu2_ascorb_mOase_N"/>
</dbReference>
<feature type="domain" description="DOMON" evidence="2">
    <location>
        <begin position="1"/>
        <end position="93"/>
    </location>
</feature>
<proteinExistence type="inferred from homology"/>
<dbReference type="GO" id="GO:0005615">
    <property type="term" value="C:extracellular space"/>
    <property type="evidence" value="ECO:0007669"/>
    <property type="project" value="TreeGrafter"/>
</dbReference>
<dbReference type="Pfam" id="PF03351">
    <property type="entry name" value="DOMON"/>
    <property type="match status" value="1"/>
</dbReference>
<dbReference type="InterPro" id="IPR036939">
    <property type="entry name" value="Cu2_ascorb_mOase_N_sf"/>
</dbReference>
<dbReference type="GO" id="GO:0005507">
    <property type="term" value="F:copper ion binding"/>
    <property type="evidence" value="ECO:0007669"/>
    <property type="project" value="InterPro"/>
</dbReference>
<dbReference type="EMBL" id="LJIJ01000561">
    <property type="protein sequence ID" value="ODM96225.1"/>
    <property type="molecule type" value="Genomic_DNA"/>
</dbReference>
<keyword evidence="3" id="KW-0560">Oxidoreductase</keyword>
<dbReference type="SUPFAM" id="SSF49742">
    <property type="entry name" value="PHM/PNGase F"/>
    <property type="match status" value="1"/>
</dbReference>
<dbReference type="InterPro" id="IPR008977">
    <property type="entry name" value="PHM/PNGase_F_dom_sf"/>
</dbReference>
<reference evidence="3 4" key="1">
    <citation type="journal article" date="2016" name="Genome Biol. Evol.">
        <title>Gene Family Evolution Reflects Adaptation to Soil Environmental Stressors in the Genome of the Collembolan Orchesella cincta.</title>
        <authorList>
            <person name="Faddeeva-Vakhrusheva A."/>
            <person name="Derks M.F."/>
            <person name="Anvar S.Y."/>
            <person name="Agamennone V."/>
            <person name="Suring W."/>
            <person name="Smit S."/>
            <person name="van Straalen N.M."/>
            <person name="Roelofs D."/>
        </authorList>
    </citation>
    <scope>NUCLEOTIDE SEQUENCE [LARGE SCALE GENOMIC DNA]</scope>
    <source>
        <tissue evidence="3">Mixed pool</tissue>
    </source>
</reference>
<keyword evidence="3" id="KW-0503">Monooxygenase</keyword>
<gene>
    <name evidence="3" type="ORF">Ocin01_10457</name>
</gene>
<dbReference type="PANTHER" id="PTHR10157:SF23">
    <property type="entry name" value="MOXD1 HOMOLOG 1"/>
    <property type="match status" value="1"/>
</dbReference>
<organism evidence="3 4">
    <name type="scientific">Orchesella cincta</name>
    <name type="common">Springtail</name>
    <name type="synonym">Podura cincta</name>
    <dbReference type="NCBI Taxonomy" id="48709"/>
    <lineage>
        <taxon>Eukaryota</taxon>
        <taxon>Metazoa</taxon>
        <taxon>Ecdysozoa</taxon>
        <taxon>Arthropoda</taxon>
        <taxon>Hexapoda</taxon>
        <taxon>Collembola</taxon>
        <taxon>Entomobryomorpha</taxon>
        <taxon>Entomobryoidea</taxon>
        <taxon>Orchesellidae</taxon>
        <taxon>Orchesellinae</taxon>
        <taxon>Orchesella</taxon>
    </lineage>
</organism>
<sequence>MRAYRNYGTENPGLFGVLVFCTLGFSSYANAYMDRHSENEEMPEIDSSQDWVLLTAWETHSHTFLSFSRAFDTCDPHDYVITEDRIALIWAFGEKDNEIEYHHQNRGAYNIHLIHPDYTPPITRQSKGITHVLGKENSDLRVWTISRVWTIPSDHTTYWCTMHSPPKLAHKHHVVGFEVRFDSEESKKHVHHIMVMKCNAPRGRSSRTMFESFLQYRGQQCLTVTERNLDGPMPTDYCTEMFIGWAIGSRVARRRNDDDRASGSWVNSLFLNTPKLRRSQNLWALWCNVYSENAATRWDQFGCSFSSFPQFR</sequence>
<dbReference type="GO" id="GO:0042420">
    <property type="term" value="P:dopamine catabolic process"/>
    <property type="evidence" value="ECO:0007669"/>
    <property type="project" value="TreeGrafter"/>
</dbReference>
<evidence type="ECO:0000313" key="3">
    <source>
        <dbReference type="EMBL" id="ODM96225.1"/>
    </source>
</evidence>
<dbReference type="Gene3D" id="2.60.120.310">
    <property type="entry name" value="Copper type II, ascorbate-dependent monooxygenase, N-terminal domain"/>
    <property type="match status" value="1"/>
</dbReference>
<dbReference type="STRING" id="48709.A0A1D2MU53"/>